<dbReference type="AlphaFoldDB" id="A0A0L1JV68"/>
<protein>
    <recommendedName>
        <fullName evidence="3">Sulfotransferase domain-containing protein</fullName>
    </recommendedName>
</protein>
<evidence type="ECO:0000313" key="1">
    <source>
        <dbReference type="EMBL" id="KNG95661.1"/>
    </source>
</evidence>
<dbReference type="EMBL" id="AQQZ01000001">
    <property type="protein sequence ID" value="KNG95661.1"/>
    <property type="molecule type" value="Genomic_DNA"/>
</dbReference>
<dbReference type="RefSeq" id="WP_165586910.1">
    <property type="nucleotide sequence ID" value="NZ_AQQZ01000001.1"/>
</dbReference>
<keyword evidence="2" id="KW-1185">Reference proteome</keyword>
<reference evidence="1 2" key="1">
    <citation type="journal article" date="2015" name="Int. J. Syst. Evol. Microbiol.">
        <title>Aestuariivita atlantica sp. nov., isolated from deep sea sediment of the Atlantic Ocean.</title>
        <authorList>
            <person name="Li G."/>
            <person name="Lai Q."/>
            <person name="Du Y."/>
            <person name="Liu X."/>
            <person name="Sun F."/>
            <person name="Shao Z."/>
        </authorList>
    </citation>
    <scope>NUCLEOTIDE SEQUENCE [LARGE SCALE GENOMIC DNA]</scope>
    <source>
        <strain evidence="1 2">22II-S11-z3</strain>
    </source>
</reference>
<name>A0A0L1JV68_9RHOB</name>
<dbReference type="PATRIC" id="fig|1317121.7.peg.248"/>
<organism evidence="1 2">
    <name type="scientific">Pseudaestuariivita atlantica</name>
    <dbReference type="NCBI Taxonomy" id="1317121"/>
    <lineage>
        <taxon>Bacteria</taxon>
        <taxon>Pseudomonadati</taxon>
        <taxon>Pseudomonadota</taxon>
        <taxon>Alphaproteobacteria</taxon>
        <taxon>Rhodobacterales</taxon>
        <taxon>Paracoccaceae</taxon>
        <taxon>Pseudaestuariivita</taxon>
    </lineage>
</organism>
<dbReference type="Proteomes" id="UP000036938">
    <property type="component" value="Unassembled WGS sequence"/>
</dbReference>
<evidence type="ECO:0000313" key="2">
    <source>
        <dbReference type="Proteomes" id="UP000036938"/>
    </source>
</evidence>
<sequence length="248" mass="28448">MIDLSQTGLSLHRATDVPITQFQVLGERGSGTNVVRKTMEKNLRLMRVEGLGWKHGFPHMVCIPDDLLVVCVVRNAAAWALSMHKRPWHVAPEVQALGFSEFLRAEWRSVVDRPPDFEMLSDELHGQGATLQYDRHPITGLPFENLFRLRTAKLRALEGIANRGCSFVFVQLEVFHVLGEDYLHQLCEAFDVTRKVPHFKQVTRRLGNKWNQSVRNHRETPEEIGDADAEFMLSQLDPDLEARFGYVY</sequence>
<evidence type="ECO:0008006" key="3">
    <source>
        <dbReference type="Google" id="ProtNLM"/>
    </source>
</evidence>
<proteinExistence type="predicted"/>
<gene>
    <name evidence="1" type="ORF">ATO11_01245</name>
</gene>
<accession>A0A0L1JV68</accession>
<comment type="caution">
    <text evidence="1">The sequence shown here is derived from an EMBL/GenBank/DDBJ whole genome shotgun (WGS) entry which is preliminary data.</text>
</comment>